<proteinExistence type="predicted"/>
<dbReference type="Proteomes" id="UP000054630">
    <property type="component" value="Unassembled WGS sequence"/>
</dbReference>
<protein>
    <submittedName>
        <fullName evidence="1">Uncharacterized protein</fullName>
    </submittedName>
</protein>
<dbReference type="EMBL" id="JYDL01000078">
    <property type="protein sequence ID" value="KRX18066.1"/>
    <property type="molecule type" value="Genomic_DNA"/>
</dbReference>
<comment type="caution">
    <text evidence="1">The sequence shown here is derived from an EMBL/GenBank/DDBJ whole genome shotgun (WGS) entry which is preliminary data.</text>
</comment>
<dbReference type="AlphaFoldDB" id="A0A0V0RUA9"/>
<reference evidence="1 2" key="1">
    <citation type="submission" date="2015-01" db="EMBL/GenBank/DDBJ databases">
        <title>Evolution of Trichinella species and genotypes.</title>
        <authorList>
            <person name="Korhonen P.K."/>
            <person name="Edoardo P."/>
            <person name="Giuseppe L.R."/>
            <person name="Gasser R.B."/>
        </authorList>
    </citation>
    <scope>NUCLEOTIDE SEQUENCE [LARGE SCALE GENOMIC DNA]</scope>
    <source>
        <strain evidence="1">ISS37</strain>
    </source>
</reference>
<accession>A0A0V0RUA9</accession>
<sequence>MIAVVCNTTYVHVVYIGIVHKHENSVKRFVSRKASCNVHMLLLRAKISNFHHNFTPNLLPSLDDK</sequence>
<keyword evidence="2" id="KW-1185">Reference proteome</keyword>
<evidence type="ECO:0000313" key="1">
    <source>
        <dbReference type="EMBL" id="KRX18066.1"/>
    </source>
</evidence>
<organism evidence="1 2">
    <name type="scientific">Trichinella nelsoni</name>
    <dbReference type="NCBI Taxonomy" id="6336"/>
    <lineage>
        <taxon>Eukaryota</taxon>
        <taxon>Metazoa</taxon>
        <taxon>Ecdysozoa</taxon>
        <taxon>Nematoda</taxon>
        <taxon>Enoplea</taxon>
        <taxon>Dorylaimia</taxon>
        <taxon>Trichinellida</taxon>
        <taxon>Trichinellidae</taxon>
        <taxon>Trichinella</taxon>
    </lineage>
</organism>
<name>A0A0V0RUA9_9BILA</name>
<gene>
    <name evidence="1" type="ORF">T07_9247</name>
</gene>
<evidence type="ECO:0000313" key="2">
    <source>
        <dbReference type="Proteomes" id="UP000054630"/>
    </source>
</evidence>